<comment type="function">
    <text evidence="3">Nucleoside triphosphate pyrophosphatase that hydrolyzes dTTP and UTP. May have a dual role in cell division arrest and in preventing the incorporation of modified nucleotides into cellular nucleic acids.</text>
</comment>
<dbReference type="GO" id="GO:0009117">
    <property type="term" value="P:nucleotide metabolic process"/>
    <property type="evidence" value="ECO:0007669"/>
    <property type="project" value="UniProtKB-KW"/>
</dbReference>
<dbReference type="Pfam" id="PF02545">
    <property type="entry name" value="Maf"/>
    <property type="match status" value="1"/>
</dbReference>
<dbReference type="EC" id="3.6.1.9" evidence="3"/>
<dbReference type="SUPFAM" id="SSF52972">
    <property type="entry name" value="ITPase-like"/>
    <property type="match status" value="1"/>
</dbReference>
<keyword evidence="3" id="KW-0546">Nucleotide metabolism</keyword>
<dbReference type="GO" id="GO:0005737">
    <property type="term" value="C:cytoplasm"/>
    <property type="evidence" value="ECO:0007669"/>
    <property type="project" value="UniProtKB-SubCell"/>
</dbReference>
<feature type="active site" description="Proton acceptor" evidence="3">
    <location>
        <position position="226"/>
    </location>
</feature>
<dbReference type="CDD" id="cd00555">
    <property type="entry name" value="Maf"/>
    <property type="match status" value="1"/>
</dbReference>
<evidence type="ECO:0000256" key="1">
    <source>
        <dbReference type="ARBA" id="ARBA00001968"/>
    </source>
</evidence>
<dbReference type="InterPro" id="IPR029001">
    <property type="entry name" value="ITPase-like_fam"/>
</dbReference>
<name>A0A6N7IZ11_9FIRM</name>
<keyword evidence="3" id="KW-0963">Cytoplasm</keyword>
<evidence type="ECO:0000256" key="3">
    <source>
        <dbReference type="HAMAP-Rule" id="MF_00528"/>
    </source>
</evidence>
<keyword evidence="2 3" id="KW-0378">Hydrolase</keyword>
<dbReference type="AlphaFoldDB" id="A0A6N7IZ11"/>
<dbReference type="InterPro" id="IPR000086">
    <property type="entry name" value="NUDIX_hydrolase_dom"/>
</dbReference>
<dbReference type="Gene3D" id="3.90.950.10">
    <property type="match status" value="1"/>
</dbReference>
<dbReference type="PROSITE" id="PS00893">
    <property type="entry name" value="NUDIX_BOX"/>
    <property type="match status" value="1"/>
</dbReference>
<feature type="site" description="Important for substrate specificity" evidence="3">
    <location>
        <position position="161"/>
    </location>
</feature>
<accession>A0A6N7IZ11</accession>
<dbReference type="InterPro" id="IPR015797">
    <property type="entry name" value="NUDIX_hydrolase-like_dom_sf"/>
</dbReference>
<comment type="cofactor">
    <cofactor evidence="1 3">
        <name>a divalent metal cation</name>
        <dbReference type="ChEBI" id="CHEBI:60240"/>
    </cofactor>
</comment>
<evidence type="ECO:0000256" key="2">
    <source>
        <dbReference type="ARBA" id="ARBA00022801"/>
    </source>
</evidence>
<dbReference type="Gene3D" id="3.90.79.10">
    <property type="entry name" value="Nucleoside Triphosphate Pyrophosphohydrolase"/>
    <property type="match status" value="1"/>
</dbReference>
<dbReference type="InterPro" id="IPR003697">
    <property type="entry name" value="Maf-like"/>
</dbReference>
<dbReference type="Proteomes" id="UP000460257">
    <property type="component" value="Unassembled WGS sequence"/>
</dbReference>
<reference evidence="5" key="1">
    <citation type="journal article" date="2020" name="Appl. Environ. Microbiol.">
        <title>Medium-Chain Fatty Acid Synthesis by 'Candidatus Weimeria bifida' gen. nov., sp. nov., and 'Candidatus Pseudoramibacter fermentans' sp. nov.</title>
        <authorList>
            <person name="Scarborough M.J."/>
            <person name="Myers K.S."/>
            <person name="Donohue T.J."/>
            <person name="Noguera D.R."/>
        </authorList>
    </citation>
    <scope>NUCLEOTIDE SEQUENCE</scope>
    <source>
        <strain evidence="5">LCO1.1</strain>
    </source>
</reference>
<proteinExistence type="inferred from homology"/>
<organism evidence="5 6">
    <name type="scientific">Candidatus Weimeria bifida</name>
    <dbReference type="NCBI Taxonomy" id="2599074"/>
    <lineage>
        <taxon>Bacteria</taxon>
        <taxon>Bacillati</taxon>
        <taxon>Bacillota</taxon>
        <taxon>Clostridia</taxon>
        <taxon>Lachnospirales</taxon>
        <taxon>Lachnospiraceae</taxon>
        <taxon>Candidatus Weimeria</taxon>
    </lineage>
</organism>
<gene>
    <name evidence="5" type="primary">maf</name>
    <name evidence="5" type="ORF">FRC54_04480</name>
</gene>
<dbReference type="GO" id="GO:0008413">
    <property type="term" value="F:8-oxo-7,8-dihydroguanosine triphosphate pyrophosphatase activity"/>
    <property type="evidence" value="ECO:0007669"/>
    <property type="project" value="InterPro"/>
</dbReference>
<dbReference type="GO" id="GO:0006281">
    <property type="term" value="P:DNA repair"/>
    <property type="evidence" value="ECO:0007669"/>
    <property type="project" value="InterPro"/>
</dbReference>
<dbReference type="Pfam" id="PF00293">
    <property type="entry name" value="NUDIX"/>
    <property type="match status" value="1"/>
</dbReference>
<dbReference type="EMBL" id="VOGC01000004">
    <property type="protein sequence ID" value="MQN01190.1"/>
    <property type="molecule type" value="Genomic_DNA"/>
</dbReference>
<dbReference type="HAMAP" id="MF_00528">
    <property type="entry name" value="Maf"/>
    <property type="match status" value="1"/>
</dbReference>
<keyword evidence="6" id="KW-1185">Reference proteome</keyword>
<dbReference type="InterPro" id="IPR003562">
    <property type="entry name" value="Mutator_MutX_prot"/>
</dbReference>
<feature type="site" description="Important for substrate specificity" evidence="3">
    <location>
        <position position="227"/>
    </location>
</feature>
<feature type="site" description="Important for substrate specificity" evidence="3">
    <location>
        <position position="318"/>
    </location>
</feature>
<dbReference type="SUPFAM" id="SSF55811">
    <property type="entry name" value="Nudix"/>
    <property type="match status" value="1"/>
</dbReference>
<sequence length="354" mass="40015">MKNTTLCYLTRDDKVLMLHRTKKHNDVNEGKWIGVGGHVESGESKEMCVRREVWEETGLTLKSLKYRGVIDFLPDKFESERMFLYTSDEFAGEMHECDEGDLKWVEKDQVKSLDLWEGDRIFLKYLVEEAPFFHLKLNYQGDKLVSSELMPRVILASQSPRRRELLEQIDIFPEIIPADVEEFTLETEPSAVVEDLSTQKANATLLKLLRSGQHASDKPVIIIAADTVVVSDGRILGKPASHEKAFEMISALQGRTHEVYTGVTLFFLGSSDGRPALTNRKTFSEMTQVSVYPMSEAEIRAYADSDEPMDKAGAYGIQGSFGKNIREIHGDYTNVVGLPVGRVWNEIKGLWGCN</sequence>
<dbReference type="PANTHER" id="PTHR43213:SF5">
    <property type="entry name" value="BIFUNCTIONAL DTTP_UTP PYROPHOSPHATASE_METHYLTRANSFERASE PROTEIN-RELATED"/>
    <property type="match status" value="1"/>
</dbReference>
<comment type="subcellular location">
    <subcellularLocation>
        <location evidence="3">Cytoplasm</location>
    </subcellularLocation>
</comment>
<evidence type="ECO:0000313" key="5">
    <source>
        <dbReference type="EMBL" id="MQN01190.1"/>
    </source>
</evidence>
<dbReference type="NCBIfam" id="TIGR00172">
    <property type="entry name" value="maf"/>
    <property type="match status" value="1"/>
</dbReference>
<comment type="similarity">
    <text evidence="3">Belongs to the Maf family. YhdE subfamily.</text>
</comment>
<feature type="domain" description="Nudix hydrolase" evidence="4">
    <location>
        <begin position="1"/>
        <end position="128"/>
    </location>
</feature>
<dbReference type="PANTHER" id="PTHR43213">
    <property type="entry name" value="BIFUNCTIONAL DTTP/UTP PYROPHOSPHATASE/METHYLTRANSFERASE PROTEIN-RELATED"/>
    <property type="match status" value="1"/>
</dbReference>
<comment type="catalytic activity">
    <reaction evidence="3">
        <text>UTP + H2O = UMP + diphosphate + H(+)</text>
        <dbReference type="Rhea" id="RHEA:29395"/>
        <dbReference type="ChEBI" id="CHEBI:15377"/>
        <dbReference type="ChEBI" id="CHEBI:15378"/>
        <dbReference type="ChEBI" id="CHEBI:33019"/>
        <dbReference type="ChEBI" id="CHEBI:46398"/>
        <dbReference type="ChEBI" id="CHEBI:57865"/>
        <dbReference type="EC" id="3.6.1.9"/>
    </reaction>
</comment>
<evidence type="ECO:0000259" key="4">
    <source>
        <dbReference type="PROSITE" id="PS51462"/>
    </source>
</evidence>
<evidence type="ECO:0000313" key="6">
    <source>
        <dbReference type="Proteomes" id="UP000460257"/>
    </source>
</evidence>
<comment type="caution">
    <text evidence="5">The sequence shown here is derived from an EMBL/GenBank/DDBJ whole genome shotgun (WGS) entry which is preliminary data.</text>
</comment>
<comment type="caution">
    <text evidence="3">Lacks conserved residue(s) required for the propagation of feature annotation.</text>
</comment>
<protein>
    <recommendedName>
        <fullName evidence="3">dTTP/UTP pyrophosphatase</fullName>
        <shortName evidence="3">dTTPase/UTPase</shortName>
        <ecNumber evidence="3">3.6.1.9</ecNumber>
    </recommendedName>
    <alternativeName>
        <fullName evidence="3">Nucleoside triphosphate pyrophosphatase</fullName>
    </alternativeName>
    <alternativeName>
        <fullName evidence="3">Nucleotide pyrophosphatase</fullName>
        <shortName evidence="3">Nucleotide PPase</shortName>
    </alternativeName>
</protein>
<dbReference type="InterPro" id="IPR020084">
    <property type="entry name" value="NUDIX_hydrolase_CS"/>
</dbReference>
<dbReference type="CDD" id="cd18886">
    <property type="entry name" value="NUDIX_MutT_Nudt1"/>
    <property type="match status" value="1"/>
</dbReference>
<comment type="catalytic activity">
    <reaction evidence="3">
        <text>dTTP + H2O = dTMP + diphosphate + H(+)</text>
        <dbReference type="Rhea" id="RHEA:28534"/>
        <dbReference type="ChEBI" id="CHEBI:15377"/>
        <dbReference type="ChEBI" id="CHEBI:15378"/>
        <dbReference type="ChEBI" id="CHEBI:33019"/>
        <dbReference type="ChEBI" id="CHEBI:37568"/>
        <dbReference type="ChEBI" id="CHEBI:63528"/>
        <dbReference type="EC" id="3.6.1.9"/>
    </reaction>
</comment>
<dbReference type="PRINTS" id="PR01402">
    <property type="entry name" value="MUTATORMUTX"/>
</dbReference>
<dbReference type="PROSITE" id="PS51462">
    <property type="entry name" value="NUDIX"/>
    <property type="match status" value="1"/>
</dbReference>